<evidence type="ECO:0000313" key="4">
    <source>
        <dbReference type="Proteomes" id="UP001061361"/>
    </source>
</evidence>
<dbReference type="Proteomes" id="UP001061361">
    <property type="component" value="Chromosome"/>
</dbReference>
<keyword evidence="4" id="KW-1185">Reference proteome</keyword>
<comment type="similarity">
    <text evidence="1">Belongs to the RelB/DinJ antitoxin family.</text>
</comment>
<dbReference type="InterPro" id="IPR007337">
    <property type="entry name" value="RelB/DinJ"/>
</dbReference>
<evidence type="ECO:0000256" key="2">
    <source>
        <dbReference type="ARBA" id="ARBA00022649"/>
    </source>
</evidence>
<proteinExistence type="inferred from homology"/>
<organism evidence="3 4">
    <name type="scientific">Pseudodesulfovibrio portus</name>
    <dbReference type="NCBI Taxonomy" id="231439"/>
    <lineage>
        <taxon>Bacteria</taxon>
        <taxon>Pseudomonadati</taxon>
        <taxon>Thermodesulfobacteriota</taxon>
        <taxon>Desulfovibrionia</taxon>
        <taxon>Desulfovibrionales</taxon>
        <taxon>Desulfovibrionaceae</taxon>
    </lineage>
</organism>
<dbReference type="Gene3D" id="1.10.1220.10">
    <property type="entry name" value="Met repressor-like"/>
    <property type="match status" value="1"/>
</dbReference>
<dbReference type="RefSeq" id="WP_407681892.1">
    <property type="nucleotide sequence ID" value="NZ_AP026708.1"/>
</dbReference>
<dbReference type="Pfam" id="PF04221">
    <property type="entry name" value="RelB"/>
    <property type="match status" value="1"/>
</dbReference>
<reference evidence="3" key="1">
    <citation type="submission" date="2022-08" db="EMBL/GenBank/DDBJ databases">
        <title>Genome Sequence of the sulphate-reducing bacterium, Pseudodesulfovibrio portus JCM14722.</title>
        <authorList>
            <person name="Kondo R."/>
            <person name="Kataoka T."/>
        </authorList>
    </citation>
    <scope>NUCLEOTIDE SEQUENCE</scope>
    <source>
        <strain evidence="3">JCM 14722</strain>
    </source>
</reference>
<accession>A0ABM8AU12</accession>
<dbReference type="EMBL" id="AP026708">
    <property type="protein sequence ID" value="BDQ34735.1"/>
    <property type="molecule type" value="Genomic_DNA"/>
</dbReference>
<dbReference type="PANTHER" id="PTHR38781">
    <property type="entry name" value="ANTITOXIN DINJ-RELATED"/>
    <property type="match status" value="1"/>
</dbReference>
<evidence type="ECO:0008006" key="5">
    <source>
        <dbReference type="Google" id="ProtNLM"/>
    </source>
</evidence>
<dbReference type="PANTHER" id="PTHR38781:SF1">
    <property type="entry name" value="ANTITOXIN DINJ-RELATED"/>
    <property type="match status" value="1"/>
</dbReference>
<keyword evidence="2" id="KW-1277">Toxin-antitoxin system</keyword>
<gene>
    <name evidence="3" type="ORF">JCM14722_22770</name>
</gene>
<protein>
    <recommendedName>
        <fullName evidence="5">DNA-damage-inducible protein J</fullName>
    </recommendedName>
</protein>
<evidence type="ECO:0000313" key="3">
    <source>
        <dbReference type="EMBL" id="BDQ34735.1"/>
    </source>
</evidence>
<sequence>MQKPISVRVPEELKSDAKEVLEAIGLSPSTAVRLFLTQVVKQKGIPFELVGDRESHIHVQPEGRG</sequence>
<evidence type="ECO:0000256" key="1">
    <source>
        <dbReference type="ARBA" id="ARBA00010562"/>
    </source>
</evidence>
<dbReference type="NCBIfam" id="TIGR02384">
    <property type="entry name" value="RelB_DinJ"/>
    <property type="match status" value="1"/>
</dbReference>
<dbReference type="InterPro" id="IPR013321">
    <property type="entry name" value="Arc_rbn_hlx_hlx"/>
</dbReference>
<name>A0ABM8AU12_9BACT</name>